<evidence type="ECO:0000313" key="2">
    <source>
        <dbReference type="EMBL" id="SVB13854.1"/>
    </source>
</evidence>
<reference evidence="2" key="1">
    <citation type="submission" date="2018-05" db="EMBL/GenBank/DDBJ databases">
        <authorList>
            <person name="Lanie J.A."/>
            <person name="Ng W.-L."/>
            <person name="Kazmierczak K.M."/>
            <person name="Andrzejewski T.M."/>
            <person name="Davidsen T.M."/>
            <person name="Wayne K.J."/>
            <person name="Tettelin H."/>
            <person name="Glass J.I."/>
            <person name="Rusch D."/>
            <person name="Podicherti R."/>
            <person name="Tsui H.-C.T."/>
            <person name="Winkler M.E."/>
        </authorList>
    </citation>
    <scope>NUCLEOTIDE SEQUENCE</scope>
</reference>
<protein>
    <recommendedName>
        <fullName evidence="3">Divalent-cation tolerance protein CutA</fullName>
    </recommendedName>
</protein>
<sequence>MAESKYPSFSIVITTVDSSSEADKLAKHLVENKIAACVNIVGPSISVYNWKNNLEYSKEYILWIKTLTENILSVTHTIKTLHSYDVPEIISIPFKSHNDDYSQWICDIFGKEE</sequence>
<proteinExistence type="inferred from homology"/>
<organism evidence="2">
    <name type="scientific">marine metagenome</name>
    <dbReference type="NCBI Taxonomy" id="408172"/>
    <lineage>
        <taxon>unclassified sequences</taxon>
        <taxon>metagenomes</taxon>
        <taxon>ecological metagenomes</taxon>
    </lineage>
</organism>
<dbReference type="GO" id="GO:0005507">
    <property type="term" value="F:copper ion binding"/>
    <property type="evidence" value="ECO:0007669"/>
    <property type="project" value="TreeGrafter"/>
</dbReference>
<dbReference type="Pfam" id="PF03091">
    <property type="entry name" value="CutA1"/>
    <property type="match status" value="1"/>
</dbReference>
<evidence type="ECO:0008006" key="3">
    <source>
        <dbReference type="Google" id="ProtNLM"/>
    </source>
</evidence>
<evidence type="ECO:0000256" key="1">
    <source>
        <dbReference type="ARBA" id="ARBA00010169"/>
    </source>
</evidence>
<name>A0A382BJJ6_9ZZZZ</name>
<dbReference type="InterPro" id="IPR015867">
    <property type="entry name" value="N-reg_PII/ATP_PRibTrfase_C"/>
</dbReference>
<dbReference type="InterPro" id="IPR004323">
    <property type="entry name" value="Ion_tolerance_CutA"/>
</dbReference>
<dbReference type="SUPFAM" id="SSF54913">
    <property type="entry name" value="GlnB-like"/>
    <property type="match status" value="1"/>
</dbReference>
<dbReference type="EMBL" id="UINC01030065">
    <property type="protein sequence ID" value="SVB13854.1"/>
    <property type="molecule type" value="Genomic_DNA"/>
</dbReference>
<comment type="similarity">
    <text evidence="1">Belongs to the CutA family.</text>
</comment>
<dbReference type="AlphaFoldDB" id="A0A382BJJ6"/>
<accession>A0A382BJJ6</accession>
<dbReference type="PANTHER" id="PTHR23419">
    <property type="entry name" value="DIVALENT CATION TOLERANCE CUTA-RELATED"/>
    <property type="match status" value="1"/>
</dbReference>
<dbReference type="InterPro" id="IPR011322">
    <property type="entry name" value="N-reg_PII-like_a/b"/>
</dbReference>
<dbReference type="GO" id="GO:0010038">
    <property type="term" value="P:response to metal ion"/>
    <property type="evidence" value="ECO:0007669"/>
    <property type="project" value="InterPro"/>
</dbReference>
<dbReference type="PANTHER" id="PTHR23419:SF8">
    <property type="entry name" value="FI09726P"/>
    <property type="match status" value="1"/>
</dbReference>
<gene>
    <name evidence="2" type="ORF">METZ01_LOCUS166708</name>
</gene>
<dbReference type="Gene3D" id="3.30.70.120">
    <property type="match status" value="1"/>
</dbReference>